<accession>A0A9P3G4C0</accession>
<dbReference type="OrthoDB" id="5231159at2759"/>
<dbReference type="AlphaFoldDB" id="A0A9P3G4C0"/>
<evidence type="ECO:0000256" key="2">
    <source>
        <dbReference type="ARBA" id="ARBA00022771"/>
    </source>
</evidence>
<comment type="caution">
    <text evidence="6">The sequence shown here is derived from an EMBL/GenBank/DDBJ whole genome shotgun (WGS) entry which is preliminary data.</text>
</comment>
<proteinExistence type="predicted"/>
<dbReference type="Pfam" id="PF01753">
    <property type="entry name" value="zf-MYND"/>
    <property type="match status" value="1"/>
</dbReference>
<dbReference type="PROSITE" id="PS01360">
    <property type="entry name" value="ZF_MYND_1"/>
    <property type="match status" value="1"/>
</dbReference>
<name>A0A9P3G4C0_9APHY</name>
<dbReference type="Proteomes" id="UP000703269">
    <property type="component" value="Unassembled WGS sequence"/>
</dbReference>
<evidence type="ECO:0000256" key="4">
    <source>
        <dbReference type="PROSITE-ProRule" id="PRU00134"/>
    </source>
</evidence>
<evidence type="ECO:0000313" key="6">
    <source>
        <dbReference type="EMBL" id="GJE88908.1"/>
    </source>
</evidence>
<gene>
    <name evidence="6" type="ORF">PsYK624_049960</name>
</gene>
<dbReference type="InterPro" id="IPR002893">
    <property type="entry name" value="Znf_MYND"/>
</dbReference>
<evidence type="ECO:0000313" key="7">
    <source>
        <dbReference type="Proteomes" id="UP000703269"/>
    </source>
</evidence>
<keyword evidence="1" id="KW-0479">Metal-binding</keyword>
<evidence type="ECO:0000256" key="3">
    <source>
        <dbReference type="ARBA" id="ARBA00022833"/>
    </source>
</evidence>
<evidence type="ECO:0000256" key="1">
    <source>
        <dbReference type="ARBA" id="ARBA00022723"/>
    </source>
</evidence>
<reference evidence="6 7" key="1">
    <citation type="submission" date="2021-08" db="EMBL/GenBank/DDBJ databases">
        <title>Draft Genome Sequence of Phanerochaete sordida strain YK-624.</title>
        <authorList>
            <person name="Mori T."/>
            <person name="Dohra H."/>
            <person name="Suzuki T."/>
            <person name="Kawagishi H."/>
            <person name="Hirai H."/>
        </authorList>
    </citation>
    <scope>NUCLEOTIDE SEQUENCE [LARGE SCALE GENOMIC DNA]</scope>
    <source>
        <strain evidence="6 7">YK-624</strain>
    </source>
</reference>
<keyword evidence="3" id="KW-0862">Zinc</keyword>
<protein>
    <submittedName>
        <fullName evidence="6">Zinc finger MYND domain-containing protein</fullName>
    </submittedName>
</protein>
<keyword evidence="7" id="KW-1185">Reference proteome</keyword>
<feature type="domain" description="MYND-type" evidence="5">
    <location>
        <begin position="53"/>
        <end position="94"/>
    </location>
</feature>
<dbReference type="SUPFAM" id="SSF144232">
    <property type="entry name" value="HIT/MYND zinc finger-like"/>
    <property type="match status" value="1"/>
</dbReference>
<keyword evidence="2 4" id="KW-0863">Zinc-finger</keyword>
<dbReference type="GO" id="GO:0008270">
    <property type="term" value="F:zinc ion binding"/>
    <property type="evidence" value="ECO:0007669"/>
    <property type="project" value="UniProtKB-KW"/>
</dbReference>
<sequence>MTVAAQLFPRHERGERHSTLNSAVVAVQDKVCYLYSYPIYYRRGSQLNMKTACMNCHQRVDEKKLKRCSRCQGAFYCSPECQAEHWRFKHKLSCTPHPLLLKDGKIIEPERGSREWFQVDSDKRFSKWAQRWREVFTKMAPVVLDLANHPPDRIKTHCLFLAVRINPVGVDKTNEFCVWRAQVISKEELYTKYPALPRKEPAPDEPGWTEVTYVTMLENHAGESVTVHEHGQKVSRTLEQLADLPKDVSARGARVWLAGCGELLQLETPDAVLSGKLEWYD</sequence>
<dbReference type="PROSITE" id="PS50865">
    <property type="entry name" value="ZF_MYND_2"/>
    <property type="match status" value="1"/>
</dbReference>
<evidence type="ECO:0000259" key="5">
    <source>
        <dbReference type="PROSITE" id="PS50865"/>
    </source>
</evidence>
<dbReference type="EMBL" id="BPQB01000011">
    <property type="protein sequence ID" value="GJE88908.1"/>
    <property type="molecule type" value="Genomic_DNA"/>
</dbReference>
<organism evidence="6 7">
    <name type="scientific">Phanerochaete sordida</name>
    <dbReference type="NCBI Taxonomy" id="48140"/>
    <lineage>
        <taxon>Eukaryota</taxon>
        <taxon>Fungi</taxon>
        <taxon>Dikarya</taxon>
        <taxon>Basidiomycota</taxon>
        <taxon>Agaricomycotina</taxon>
        <taxon>Agaricomycetes</taxon>
        <taxon>Polyporales</taxon>
        <taxon>Phanerochaetaceae</taxon>
        <taxon>Phanerochaete</taxon>
    </lineage>
</organism>
<dbReference type="Gene3D" id="6.10.140.2220">
    <property type="match status" value="1"/>
</dbReference>